<dbReference type="EMBL" id="JAVDYB010000001">
    <property type="protein sequence ID" value="MDR7275566.1"/>
    <property type="molecule type" value="Genomic_DNA"/>
</dbReference>
<organism evidence="1 2">
    <name type="scientific">Catenuloplanes atrovinosus</name>
    <dbReference type="NCBI Taxonomy" id="137266"/>
    <lineage>
        <taxon>Bacteria</taxon>
        <taxon>Bacillati</taxon>
        <taxon>Actinomycetota</taxon>
        <taxon>Actinomycetes</taxon>
        <taxon>Micromonosporales</taxon>
        <taxon>Micromonosporaceae</taxon>
        <taxon>Catenuloplanes</taxon>
    </lineage>
</organism>
<evidence type="ECO:0000313" key="2">
    <source>
        <dbReference type="Proteomes" id="UP001183643"/>
    </source>
</evidence>
<name>A0AAE3YND5_9ACTN</name>
<comment type="caution">
    <text evidence="1">The sequence shown here is derived from an EMBL/GenBank/DDBJ whole genome shotgun (WGS) entry which is preliminary data.</text>
</comment>
<sequence length="190" mass="19841">MTYPDSSAIDTAANGRGPGTLLLPKLEGGQPQQILAQLTQLITGVQKITEAMEKVGGARTALRQAWPAGAASDGAAEKLKAVLDAFQTILTLVGTLQTETTHAATTLTQAQTAYRTVVGATNPTVRSLLAHPHGQTVARALARSVTASLTATVEAHKAQLDTIGLVRIAQVTTQLLTVADQLRTLLSKQD</sequence>
<protein>
    <submittedName>
        <fullName evidence="1">Uncharacterized protein</fullName>
    </submittedName>
</protein>
<evidence type="ECO:0000313" key="1">
    <source>
        <dbReference type="EMBL" id="MDR7275566.1"/>
    </source>
</evidence>
<dbReference type="RefSeq" id="WP_310366681.1">
    <property type="nucleotide sequence ID" value="NZ_JAVDYB010000001.1"/>
</dbReference>
<accession>A0AAE3YND5</accession>
<dbReference type="Proteomes" id="UP001183643">
    <property type="component" value="Unassembled WGS sequence"/>
</dbReference>
<proteinExistence type="predicted"/>
<keyword evidence="2" id="KW-1185">Reference proteome</keyword>
<dbReference type="AlphaFoldDB" id="A0AAE3YND5"/>
<gene>
    <name evidence="1" type="ORF">J2S41_002344</name>
</gene>
<reference evidence="1" key="1">
    <citation type="submission" date="2023-07" db="EMBL/GenBank/DDBJ databases">
        <title>Sequencing the genomes of 1000 actinobacteria strains.</title>
        <authorList>
            <person name="Klenk H.-P."/>
        </authorList>
    </citation>
    <scope>NUCLEOTIDE SEQUENCE</scope>
    <source>
        <strain evidence="1">DSM 44707</strain>
    </source>
</reference>